<dbReference type="PROSITE" id="PS50157">
    <property type="entry name" value="ZINC_FINGER_C2H2_2"/>
    <property type="match status" value="2"/>
</dbReference>
<evidence type="ECO:0000256" key="5">
    <source>
        <dbReference type="PROSITE-ProRule" id="PRU00042"/>
    </source>
</evidence>
<feature type="compositionally biased region" description="Acidic residues" evidence="6">
    <location>
        <begin position="610"/>
        <end position="635"/>
    </location>
</feature>
<sequence length="643" mass="68255">MEAALLQGLQDWNQPNKHIENKEKADDSDTSDSDDDSSSSSSSSSDDEEDEAGEGREDPEEMSKRLGAQLWAEITKAKGLEDVPAPSTDATGSEIGRPQALPNPPPPVIPASSVNPSVPLTADRSSRNRKQETAVATIKAIMSLLEKDPVAHTMLATTAVPLPTSISVLSALKQILTEGKATKQVAGSLSQSLIALAGSEALFGKLRHSSAPSMQLDLGKRKRDHEQDGNAEEPHSPAKRRAVIPFDLFGTVSEAVRVVGTTLQNSIGKGADPTLISSLQTPLHQIFMFAVKSSTRGGIESHILQEVAGLVQVLGVLSGIPIGQNQPPDDPDKQESTDIGTAVYPCTMTGCRKTFARLFSLRSHERAHSSQRRYVCKLCPAAFIRNHDLKRHSRLHEKKVWKCIGCSKVFSRRDAIKRHRNAAEARGVRGVACVEAEPIQVEVEQADHEHAERRGEQLTKIWSDHAGANTVAGETEEGEIPEHVIQNTQGAVMQLQYLLQSYVAHSAGGSLPPSTSAPPSSDPAAGQATLASVIARAQSQNQAATNETTDVLAPSSEAPPAAATTATTGGDSTALPSLSMYGLSDEQAKMLEEAITNAALAAQAQAEAEAALEEEDSDDSSSDDGSGDSDDDADMESIVPAPQ</sequence>
<evidence type="ECO:0000256" key="1">
    <source>
        <dbReference type="ARBA" id="ARBA00022723"/>
    </source>
</evidence>
<feature type="compositionally biased region" description="Basic and acidic residues" evidence="6">
    <location>
        <begin position="224"/>
        <end position="236"/>
    </location>
</feature>
<dbReference type="EMBL" id="JBBXMP010000026">
    <property type="protein sequence ID" value="KAL0067376.1"/>
    <property type="molecule type" value="Genomic_DNA"/>
</dbReference>
<organism evidence="8 9">
    <name type="scientific">Marasmius tenuissimus</name>
    <dbReference type="NCBI Taxonomy" id="585030"/>
    <lineage>
        <taxon>Eukaryota</taxon>
        <taxon>Fungi</taxon>
        <taxon>Dikarya</taxon>
        <taxon>Basidiomycota</taxon>
        <taxon>Agaricomycotina</taxon>
        <taxon>Agaricomycetes</taxon>
        <taxon>Agaricomycetidae</taxon>
        <taxon>Agaricales</taxon>
        <taxon>Marasmiineae</taxon>
        <taxon>Marasmiaceae</taxon>
        <taxon>Marasmius</taxon>
    </lineage>
</organism>
<evidence type="ECO:0000256" key="3">
    <source>
        <dbReference type="ARBA" id="ARBA00022771"/>
    </source>
</evidence>
<accession>A0ABR3A0J1</accession>
<feature type="domain" description="C2H2-type" evidence="7">
    <location>
        <begin position="344"/>
        <end position="373"/>
    </location>
</feature>
<keyword evidence="4" id="KW-0862">Zinc</keyword>
<dbReference type="PANTHER" id="PTHR14003">
    <property type="entry name" value="TRANSCRIPTIONAL REPRESSOR PROTEIN YY"/>
    <property type="match status" value="1"/>
</dbReference>
<keyword evidence="1" id="KW-0479">Metal-binding</keyword>
<name>A0ABR3A0J1_9AGAR</name>
<dbReference type="InterPro" id="IPR013087">
    <property type="entry name" value="Znf_C2H2_type"/>
</dbReference>
<feature type="compositionally biased region" description="Low complexity" evidence="6">
    <location>
        <begin position="507"/>
        <end position="528"/>
    </location>
</feature>
<keyword evidence="2" id="KW-0677">Repeat</keyword>
<feature type="domain" description="C2H2-type" evidence="7">
    <location>
        <begin position="374"/>
        <end position="396"/>
    </location>
</feature>
<feature type="compositionally biased region" description="Basic and acidic residues" evidence="6">
    <location>
        <begin position="53"/>
        <end position="64"/>
    </location>
</feature>
<feature type="compositionally biased region" description="Basic and acidic residues" evidence="6">
    <location>
        <begin position="17"/>
        <end position="27"/>
    </location>
</feature>
<dbReference type="SMART" id="SM00355">
    <property type="entry name" value="ZnF_C2H2"/>
    <property type="match status" value="3"/>
</dbReference>
<feature type="region of interest" description="Disordered" evidence="6">
    <location>
        <begin position="507"/>
        <end position="577"/>
    </location>
</feature>
<evidence type="ECO:0000259" key="7">
    <source>
        <dbReference type="PROSITE" id="PS50157"/>
    </source>
</evidence>
<dbReference type="Gene3D" id="3.30.160.60">
    <property type="entry name" value="Classic Zinc Finger"/>
    <property type="match status" value="2"/>
</dbReference>
<evidence type="ECO:0000256" key="4">
    <source>
        <dbReference type="ARBA" id="ARBA00022833"/>
    </source>
</evidence>
<feature type="compositionally biased region" description="Acidic residues" evidence="6">
    <location>
        <begin position="28"/>
        <end position="37"/>
    </location>
</feature>
<dbReference type="PROSITE" id="PS00028">
    <property type="entry name" value="ZINC_FINGER_C2H2_1"/>
    <property type="match status" value="2"/>
</dbReference>
<evidence type="ECO:0000256" key="6">
    <source>
        <dbReference type="SAM" id="MobiDB-lite"/>
    </source>
</evidence>
<dbReference type="InterPro" id="IPR036236">
    <property type="entry name" value="Znf_C2H2_sf"/>
</dbReference>
<comment type="caution">
    <text evidence="8">The sequence shown here is derived from an EMBL/GenBank/DDBJ whole genome shotgun (WGS) entry which is preliminary data.</text>
</comment>
<reference evidence="8 9" key="1">
    <citation type="submission" date="2024-05" db="EMBL/GenBank/DDBJ databases">
        <title>A draft genome resource for the thread blight pathogen Marasmius tenuissimus strain MS-2.</title>
        <authorList>
            <person name="Yulfo-Soto G.E."/>
            <person name="Baruah I.K."/>
            <person name="Amoako-Attah I."/>
            <person name="Bukari Y."/>
            <person name="Meinhardt L.W."/>
            <person name="Bailey B.A."/>
            <person name="Cohen S.P."/>
        </authorList>
    </citation>
    <scope>NUCLEOTIDE SEQUENCE [LARGE SCALE GENOMIC DNA]</scope>
    <source>
        <strain evidence="8 9">MS-2</strain>
    </source>
</reference>
<keyword evidence="3 5" id="KW-0863">Zinc-finger</keyword>
<feature type="region of interest" description="Disordered" evidence="6">
    <location>
        <begin position="213"/>
        <end position="239"/>
    </location>
</feature>
<evidence type="ECO:0000256" key="2">
    <source>
        <dbReference type="ARBA" id="ARBA00022737"/>
    </source>
</evidence>
<proteinExistence type="predicted"/>
<dbReference type="PANTHER" id="PTHR14003:SF19">
    <property type="entry name" value="YY2 TRANSCRIPTION FACTOR"/>
    <property type="match status" value="1"/>
</dbReference>
<feature type="compositionally biased region" description="Polar residues" evidence="6">
    <location>
        <begin position="537"/>
        <end position="549"/>
    </location>
</feature>
<feature type="compositionally biased region" description="Low complexity" evidence="6">
    <location>
        <begin position="553"/>
        <end position="574"/>
    </location>
</feature>
<keyword evidence="9" id="KW-1185">Reference proteome</keyword>
<gene>
    <name evidence="8" type="ORF">AAF712_005604</name>
</gene>
<evidence type="ECO:0000313" key="8">
    <source>
        <dbReference type="EMBL" id="KAL0067376.1"/>
    </source>
</evidence>
<feature type="region of interest" description="Disordered" evidence="6">
    <location>
        <begin position="602"/>
        <end position="643"/>
    </location>
</feature>
<protein>
    <recommendedName>
        <fullName evidence="7">C2H2-type domain-containing protein</fullName>
    </recommendedName>
</protein>
<feature type="region of interest" description="Disordered" evidence="6">
    <location>
        <begin position="1"/>
        <end position="130"/>
    </location>
</feature>
<dbReference type="Pfam" id="PF00096">
    <property type="entry name" value="zf-C2H2"/>
    <property type="match status" value="1"/>
</dbReference>
<feature type="compositionally biased region" description="Low complexity" evidence="6">
    <location>
        <begin position="110"/>
        <end position="119"/>
    </location>
</feature>
<dbReference type="SUPFAM" id="SSF57667">
    <property type="entry name" value="beta-beta-alpha zinc fingers"/>
    <property type="match status" value="1"/>
</dbReference>
<dbReference type="Proteomes" id="UP001437256">
    <property type="component" value="Unassembled WGS sequence"/>
</dbReference>
<evidence type="ECO:0000313" key="9">
    <source>
        <dbReference type="Proteomes" id="UP001437256"/>
    </source>
</evidence>